<protein>
    <submittedName>
        <fullName evidence="3">Uncharacterized protein</fullName>
    </submittedName>
</protein>
<evidence type="ECO:0000313" key="6">
    <source>
        <dbReference type="Proteomes" id="UP000182227"/>
    </source>
</evidence>
<reference evidence="3 5" key="2">
    <citation type="submission" date="2015-06" db="EMBL/GenBank/DDBJ databases">
        <title>Genome sequence of Mycobacterium conceptionense strain MLE.</title>
        <authorList>
            <person name="Greninger A.L."/>
            <person name="Cunningham G."/>
            <person name="Chiu C.Y."/>
            <person name="Miller S."/>
        </authorList>
    </citation>
    <scope>NUCLEOTIDE SEQUENCE [LARGE SCALE GENOMIC DNA]</scope>
    <source>
        <strain evidence="3 5">MLE</strain>
    </source>
</reference>
<dbReference type="PATRIC" id="fig|451644.5.peg.2616"/>
<gene>
    <name evidence="3" type="ORF">ACT17_12640</name>
    <name evidence="4" type="ORF">AWB98_10730</name>
    <name evidence="2" type="ORF">BN970_00519</name>
</gene>
<dbReference type="EMBL" id="LFOD01000009">
    <property type="protein sequence ID" value="KMV18144.1"/>
    <property type="molecule type" value="Genomic_DNA"/>
</dbReference>
<reference evidence="4 7" key="3">
    <citation type="submission" date="2016-01" db="EMBL/GenBank/DDBJ databases">
        <title>The new phylogeny of the genus Mycobacterium.</title>
        <authorList>
            <person name="Tarcisio F."/>
            <person name="Conor M."/>
            <person name="Antonella G."/>
            <person name="Elisabetta G."/>
            <person name="Giulia F.S."/>
            <person name="Sara T."/>
            <person name="Anna F."/>
            <person name="Clotilde B."/>
            <person name="Roberto B."/>
            <person name="Veronica D.S."/>
            <person name="Fabio R."/>
            <person name="Monica P."/>
            <person name="Olivier J."/>
            <person name="Enrico T."/>
            <person name="Nicola S."/>
        </authorList>
    </citation>
    <scope>NUCLEOTIDE SEQUENCE [LARGE SCALE GENOMIC DNA]</scope>
    <source>
        <strain evidence="4 7">CCUG 50187</strain>
    </source>
</reference>
<evidence type="ECO:0000313" key="4">
    <source>
        <dbReference type="EMBL" id="ORV27382.1"/>
    </source>
</evidence>
<evidence type="ECO:0000313" key="3">
    <source>
        <dbReference type="EMBL" id="KMV18144.1"/>
    </source>
</evidence>
<evidence type="ECO:0000313" key="5">
    <source>
        <dbReference type="Proteomes" id="UP000037594"/>
    </source>
</evidence>
<dbReference type="GeneID" id="44295926"/>
<name>A0A0J8WYE0_9MYCO</name>
<dbReference type="Proteomes" id="UP000037594">
    <property type="component" value="Unassembled WGS sequence"/>
</dbReference>
<evidence type="ECO:0000313" key="7">
    <source>
        <dbReference type="Proteomes" id="UP000193811"/>
    </source>
</evidence>
<sequence>MRKFGIPAVLVSGLATALLGLAAPASAGVDHHLWVHQMHQKATVPQVDTTVKHTNVNRTSAMSNR</sequence>
<feature type="chain" id="PRO_5015041623" evidence="1">
    <location>
        <begin position="28"/>
        <end position="65"/>
    </location>
</feature>
<dbReference type="Proteomes" id="UP000193811">
    <property type="component" value="Unassembled WGS sequence"/>
</dbReference>
<dbReference type="Proteomes" id="UP000182227">
    <property type="component" value="Unassembled WGS sequence"/>
</dbReference>
<organism evidence="3 5">
    <name type="scientific">Mycolicibacterium conceptionense</name>
    <dbReference type="NCBI Taxonomy" id="451644"/>
    <lineage>
        <taxon>Bacteria</taxon>
        <taxon>Bacillati</taxon>
        <taxon>Actinomycetota</taxon>
        <taxon>Actinomycetes</taxon>
        <taxon>Mycobacteriales</taxon>
        <taxon>Mycobacteriaceae</taxon>
        <taxon>Mycolicibacterium</taxon>
    </lineage>
</organism>
<dbReference type="RefSeq" id="WP_043369518.1">
    <property type="nucleotide sequence ID" value="NZ_AGSZ01000435.1"/>
</dbReference>
<dbReference type="OrthoDB" id="4638980at2"/>
<evidence type="ECO:0000256" key="1">
    <source>
        <dbReference type="SAM" id="SignalP"/>
    </source>
</evidence>
<keyword evidence="1" id="KW-0732">Signal</keyword>
<accession>A0A0J8WYE0</accession>
<keyword evidence="7" id="KW-1185">Reference proteome</keyword>
<feature type="signal peptide" evidence="1">
    <location>
        <begin position="1"/>
        <end position="27"/>
    </location>
</feature>
<proteinExistence type="predicted"/>
<reference evidence="2 6" key="1">
    <citation type="submission" date="2015-03" db="EMBL/GenBank/DDBJ databases">
        <authorList>
            <person name="Murphy D."/>
        </authorList>
    </citation>
    <scope>NUCLEOTIDE SEQUENCE [LARGE SCALE GENOMIC DNA]</scope>
    <source>
        <strain evidence="2 6">D16</strain>
    </source>
</reference>
<evidence type="ECO:0000313" key="2">
    <source>
        <dbReference type="EMBL" id="CQD03639.1"/>
    </source>
</evidence>
<dbReference type="EMBL" id="LQOP01000014">
    <property type="protein sequence ID" value="ORV27382.1"/>
    <property type="molecule type" value="Genomic_DNA"/>
</dbReference>
<dbReference type="AlphaFoldDB" id="A0A0J8WYE0"/>
<dbReference type="EMBL" id="CTEF01000001">
    <property type="protein sequence ID" value="CQD03639.1"/>
    <property type="molecule type" value="Genomic_DNA"/>
</dbReference>